<evidence type="ECO:0000256" key="2">
    <source>
        <dbReference type="ARBA" id="ARBA00023002"/>
    </source>
</evidence>
<comment type="similarity">
    <text evidence="1 6">Belongs to the Glu/Leu/Phe/Val dehydrogenases family.</text>
</comment>
<feature type="binding site" evidence="5">
    <location>
        <begin position="196"/>
        <end position="201"/>
    </location>
    <ligand>
        <name>NAD(+)</name>
        <dbReference type="ChEBI" id="CHEBI:57540"/>
    </ligand>
</feature>
<dbReference type="InterPro" id="IPR006095">
    <property type="entry name" value="Glu/Leu/Phe/Val/Trp_DH"/>
</dbReference>
<dbReference type="SUPFAM" id="SSF53223">
    <property type="entry name" value="Aminoacid dehydrogenase-like, N-terminal domain"/>
    <property type="match status" value="1"/>
</dbReference>
<dbReference type="GO" id="GO:0006520">
    <property type="term" value="P:amino acid metabolic process"/>
    <property type="evidence" value="ECO:0007669"/>
    <property type="project" value="InterPro"/>
</dbReference>
<evidence type="ECO:0000313" key="8">
    <source>
        <dbReference type="EMBL" id="SPP33155.1"/>
    </source>
</evidence>
<gene>
    <name evidence="8" type="primary">ldh</name>
    <name evidence="8" type="ORF">WBAD_0672</name>
</gene>
<dbReference type="Pfam" id="PF02812">
    <property type="entry name" value="ELFV_dehydrog_N"/>
    <property type="match status" value="1"/>
</dbReference>
<name>A0A3B0IZ73_9RICK</name>
<sequence length="367" mass="40040">MIFEIYAKHRALFIKIMLKKMLDCDIYEIDTHEELYIKCDKKTGLKAIISIHNSSNRPALGGCRFISYDSSHNALTDVLKLSKSMSFKSILAGVPYGGGKAVILKPEQPFNRQLLFKGFGDFVNQLGGRYITTMDSGIVTKDLEVISNQTPYVTGLGIDGNPAPYTAEGVIKGIEAALNFKYGTSKMNGIRIAIQGVGNVGFCLGKKAYERGAELTICDYDSLMVSKCLNEFTASVVSPNEIYSVECDVFAPCGLGSTISPETISKLKATIIAGSANNQLSDDTISEIINERNILYAPDYVINAGGLIHVAGLYSNVLKSQIESKIAAIYDTLIEIFISSKRLGKSTNDVAYEIASSYLQNSEDINY</sequence>
<dbReference type="InterPro" id="IPR006096">
    <property type="entry name" value="Glu/Leu/Phe/Val/Trp_DH_C"/>
</dbReference>
<feature type="domain" description="Glutamate/phenylalanine/leucine/valine/L-tryptophan dehydrogenase C-terminal" evidence="7">
    <location>
        <begin position="160"/>
        <end position="364"/>
    </location>
</feature>
<dbReference type="Pfam" id="PF00208">
    <property type="entry name" value="ELFV_dehydrog"/>
    <property type="match status" value="1"/>
</dbReference>
<dbReference type="InterPro" id="IPR016211">
    <property type="entry name" value="Glu/Phe/Leu/Val/Trp_DH_bac/arc"/>
</dbReference>
<dbReference type="EC" id="1.4.1.9" evidence="8"/>
<dbReference type="InterPro" id="IPR046346">
    <property type="entry name" value="Aminoacid_DH-like_N_sf"/>
</dbReference>
<feature type="active site" description="Proton donor/acceptor" evidence="4">
    <location>
        <position position="100"/>
    </location>
</feature>
<dbReference type="PANTHER" id="PTHR42722:SF1">
    <property type="entry name" value="VALINE DEHYDROGENASE"/>
    <property type="match status" value="1"/>
</dbReference>
<dbReference type="PANTHER" id="PTHR42722">
    <property type="entry name" value="LEUCINE DEHYDROGENASE"/>
    <property type="match status" value="1"/>
</dbReference>
<evidence type="ECO:0000256" key="3">
    <source>
        <dbReference type="ARBA" id="ARBA00023027"/>
    </source>
</evidence>
<evidence type="ECO:0000256" key="5">
    <source>
        <dbReference type="PIRSR" id="PIRSR000188-2"/>
    </source>
</evidence>
<keyword evidence="5" id="KW-0547">Nucleotide-binding</keyword>
<evidence type="ECO:0000256" key="1">
    <source>
        <dbReference type="ARBA" id="ARBA00006382"/>
    </source>
</evidence>
<dbReference type="SUPFAM" id="SSF51735">
    <property type="entry name" value="NAD(P)-binding Rossmann-fold domains"/>
    <property type="match status" value="1"/>
</dbReference>
<proteinExistence type="inferred from homology"/>
<dbReference type="InterPro" id="IPR036291">
    <property type="entry name" value="NAD(P)-bd_dom_sf"/>
</dbReference>
<evidence type="ECO:0000256" key="6">
    <source>
        <dbReference type="RuleBase" id="RU004417"/>
    </source>
</evidence>
<keyword evidence="2 6" id="KW-0560">Oxidoreductase</keyword>
<dbReference type="GO" id="GO:0000166">
    <property type="term" value="F:nucleotide binding"/>
    <property type="evidence" value="ECO:0007669"/>
    <property type="project" value="UniProtKB-KW"/>
</dbReference>
<protein>
    <submittedName>
        <fullName evidence="8">Leucine dehydrogenase</fullName>
        <ecNumber evidence="8">1.4.1.9</ecNumber>
    </submittedName>
</protein>
<dbReference type="PRINTS" id="PR00082">
    <property type="entry name" value="GLFDHDRGNASE"/>
</dbReference>
<dbReference type="Gene3D" id="3.40.50.10860">
    <property type="entry name" value="Leucine Dehydrogenase, chain A, domain 1"/>
    <property type="match status" value="1"/>
</dbReference>
<evidence type="ECO:0000259" key="7">
    <source>
        <dbReference type="SMART" id="SM00839"/>
    </source>
</evidence>
<dbReference type="CDD" id="cd01075">
    <property type="entry name" value="NAD_bind_Leu_Phe_Val_DH"/>
    <property type="match status" value="1"/>
</dbReference>
<dbReference type="PIRSF" id="PIRSF000188">
    <property type="entry name" value="Phe_leu_dh"/>
    <property type="match status" value="1"/>
</dbReference>
<dbReference type="Gene3D" id="3.40.50.720">
    <property type="entry name" value="NAD(P)-binding Rossmann-like Domain"/>
    <property type="match status" value="1"/>
</dbReference>
<dbReference type="EMBL" id="OUNE01000111">
    <property type="protein sequence ID" value="SPP33155.1"/>
    <property type="molecule type" value="Genomic_DNA"/>
</dbReference>
<accession>A0A3B0IZ73</accession>
<dbReference type="SMART" id="SM00839">
    <property type="entry name" value="ELFV_dehydrog"/>
    <property type="match status" value="1"/>
</dbReference>
<organism evidence="8">
    <name type="scientific">Wolbachia endosymbiont of Aleurodicus dispersus</name>
    <dbReference type="NCBI Taxonomy" id="1288877"/>
    <lineage>
        <taxon>Bacteria</taxon>
        <taxon>Pseudomonadati</taxon>
        <taxon>Pseudomonadota</taxon>
        <taxon>Alphaproteobacteria</taxon>
        <taxon>Rickettsiales</taxon>
        <taxon>Anaplasmataceae</taxon>
        <taxon>Wolbachieae</taxon>
        <taxon>Wolbachia</taxon>
    </lineage>
</organism>
<dbReference type="InterPro" id="IPR006097">
    <property type="entry name" value="Glu/Leu/Phe/Val/Trp_DH_dimer"/>
</dbReference>
<dbReference type="AlphaFoldDB" id="A0A3B0IZ73"/>
<evidence type="ECO:0000256" key="4">
    <source>
        <dbReference type="PIRSR" id="PIRSR000188-1"/>
    </source>
</evidence>
<dbReference type="GO" id="GO:0050049">
    <property type="term" value="F:L-leucine dehydrogenase activity"/>
    <property type="evidence" value="ECO:0007669"/>
    <property type="project" value="UniProtKB-EC"/>
</dbReference>
<keyword evidence="3 5" id="KW-0520">NAD</keyword>
<reference evidence="8" key="1">
    <citation type="submission" date="2018-04" db="EMBL/GenBank/DDBJ databases">
        <authorList>
            <person name="Go L.Y."/>
            <person name="Mitchell J.A."/>
        </authorList>
    </citation>
    <scope>NUCLEOTIDE SEQUENCE</scope>
    <source>
        <strain evidence="8">WBAD</strain>
    </source>
</reference>